<sequence>MLPIDRLDELMAKAIEKVKGTGNSGGVTLHIETFINNTNKDIEQLAYELEFYRQRVSMGRGGA</sequence>
<evidence type="ECO:0000313" key="1">
    <source>
        <dbReference type="EMBL" id="MPN57313.1"/>
    </source>
</evidence>
<gene>
    <name evidence="1" type="ORF">SDC9_205007</name>
</gene>
<dbReference type="AlphaFoldDB" id="A0A645JCP0"/>
<comment type="caution">
    <text evidence="1">The sequence shown here is derived from an EMBL/GenBank/DDBJ whole genome shotgun (WGS) entry which is preliminary data.</text>
</comment>
<reference evidence="1" key="1">
    <citation type="submission" date="2019-08" db="EMBL/GenBank/DDBJ databases">
        <authorList>
            <person name="Kucharzyk K."/>
            <person name="Murdoch R.W."/>
            <person name="Higgins S."/>
            <person name="Loffler F."/>
        </authorList>
    </citation>
    <scope>NUCLEOTIDE SEQUENCE</scope>
</reference>
<dbReference type="EMBL" id="VSSQ01128711">
    <property type="protein sequence ID" value="MPN57313.1"/>
    <property type="molecule type" value="Genomic_DNA"/>
</dbReference>
<organism evidence="1">
    <name type="scientific">bioreactor metagenome</name>
    <dbReference type="NCBI Taxonomy" id="1076179"/>
    <lineage>
        <taxon>unclassified sequences</taxon>
        <taxon>metagenomes</taxon>
        <taxon>ecological metagenomes</taxon>
    </lineage>
</organism>
<protein>
    <submittedName>
        <fullName evidence="1">Uncharacterized protein</fullName>
    </submittedName>
</protein>
<proteinExistence type="predicted"/>
<name>A0A645JCP0_9ZZZZ</name>
<accession>A0A645JCP0</accession>